<feature type="compositionally biased region" description="Polar residues" evidence="1">
    <location>
        <begin position="7"/>
        <end position="16"/>
    </location>
</feature>
<feature type="compositionally biased region" description="Basic and acidic residues" evidence="1">
    <location>
        <begin position="209"/>
        <end position="223"/>
    </location>
</feature>
<name>A0A1D9Q1P7_SCLS1</name>
<evidence type="ECO:0000256" key="1">
    <source>
        <dbReference type="SAM" id="MobiDB-lite"/>
    </source>
</evidence>
<gene>
    <name evidence="2" type="ORF">sscle_04g036400</name>
</gene>
<feature type="compositionally biased region" description="Basic and acidic residues" evidence="1">
    <location>
        <begin position="335"/>
        <end position="378"/>
    </location>
</feature>
<accession>A0A1D9Q1P7</accession>
<dbReference type="KEGG" id="ssl:SS1G_02683"/>
<dbReference type="VEuPathDB" id="FungiDB:sscle_04g036400"/>
<dbReference type="OMA" id="THRAPIN"/>
<proteinExistence type="predicted"/>
<dbReference type="OrthoDB" id="3544745at2759"/>
<evidence type="ECO:0000313" key="3">
    <source>
        <dbReference type="Proteomes" id="UP000177798"/>
    </source>
</evidence>
<dbReference type="Proteomes" id="UP000177798">
    <property type="component" value="Chromosome 4"/>
</dbReference>
<reference evidence="3" key="1">
    <citation type="journal article" date="2017" name="Genome Biol. Evol.">
        <title>The complete genome sequence of the phytopathogenic fungus Sclerotinia sclerotiorum reveals insights into the genome architecture of broad host range pathogens.</title>
        <authorList>
            <person name="Derbyshire M."/>
            <person name="Denton-Giles M."/>
            <person name="Hegedus D."/>
            <person name="Seifbarghy S."/>
            <person name="Rollins J."/>
            <person name="van Kan J."/>
            <person name="Seidl M.F."/>
            <person name="Faino L."/>
            <person name="Mbengue M."/>
            <person name="Navaud O."/>
            <person name="Raffaele S."/>
            <person name="Hammond-Kosack K."/>
            <person name="Heard S."/>
            <person name="Oliver R."/>
        </authorList>
    </citation>
    <scope>NUCLEOTIDE SEQUENCE [LARGE SCALE GENOMIC DNA]</scope>
    <source>
        <strain evidence="3">ATCC 18683 / 1980 / Ss-1</strain>
    </source>
</reference>
<protein>
    <submittedName>
        <fullName evidence="2">Uncharacterized protein</fullName>
    </submittedName>
</protein>
<feature type="region of interest" description="Disordered" evidence="1">
    <location>
        <begin position="1"/>
        <end position="38"/>
    </location>
</feature>
<dbReference type="RefSeq" id="XP_001596463.1">
    <property type="nucleotide sequence ID" value="XM_001596413.1"/>
</dbReference>
<feature type="region of interest" description="Disordered" evidence="1">
    <location>
        <begin position="195"/>
        <end position="390"/>
    </location>
</feature>
<dbReference type="AlphaFoldDB" id="A0A1D9Q1P7"/>
<dbReference type="EMBL" id="CP017817">
    <property type="protein sequence ID" value="APA08870.1"/>
    <property type="molecule type" value="Genomic_DNA"/>
</dbReference>
<feature type="compositionally biased region" description="Basic and acidic residues" evidence="1">
    <location>
        <begin position="17"/>
        <end position="36"/>
    </location>
</feature>
<sequence>MFRQNDAPPSQSTQPDKQAHLKAEYDYRSDGHDSNEGKPAVILLEGRQKDLVTQRILEEQELESLEKAKIKQLEENGWKFTSDTAGKMCLKIQDKDMSTFIECNKFARDYKKAIRADPRADMRKKSAPAFSPHSLLTPDKKAQHLKRLVGLLASKNKYAQYWSIRDFPDEWFKIDNAILCSKDEQEVLLREAEKKKKTLDKSNNSKLEVGWKSERRAPVDGIEKRRKLSVDKPQNNKVEIDGKLKDERRVQIDETERDMKPVLDKPKTRKVEIDGRSKDEHLAQIDDAEKKKKAPERSRNAKVEGDEKFKDSRRVAIDDGVERKKKSALGNSRNGKVEVDGPEPREQHRLPMNEVEKKKKGNEKSKNGRLEIDGKLRDNNVLPKKRHGSQ</sequence>
<evidence type="ECO:0000313" key="2">
    <source>
        <dbReference type="EMBL" id="APA08870.1"/>
    </source>
</evidence>
<feature type="compositionally biased region" description="Basic and acidic residues" evidence="1">
    <location>
        <begin position="238"/>
        <end position="322"/>
    </location>
</feature>
<organism evidence="2 3">
    <name type="scientific">Sclerotinia sclerotiorum (strain ATCC 18683 / 1980 / Ss-1)</name>
    <name type="common">White mold</name>
    <name type="synonym">Whetzelinia sclerotiorum</name>
    <dbReference type="NCBI Taxonomy" id="665079"/>
    <lineage>
        <taxon>Eukaryota</taxon>
        <taxon>Fungi</taxon>
        <taxon>Dikarya</taxon>
        <taxon>Ascomycota</taxon>
        <taxon>Pezizomycotina</taxon>
        <taxon>Leotiomycetes</taxon>
        <taxon>Helotiales</taxon>
        <taxon>Sclerotiniaceae</taxon>
        <taxon>Sclerotinia</taxon>
    </lineage>
</organism>